<feature type="transmembrane region" description="Helical" evidence="1">
    <location>
        <begin position="374"/>
        <end position="400"/>
    </location>
</feature>
<sequence>MKEKGIYMRGRYAESEKPIGYKLYTVIITILPAINTYKSPIPNVELGTFLLLILFLFMFLNDRKIYADNLIWKWLVMLYAFLLFTIIASFNPGILETSLFSITFRFLKICAVVLIVIVQGRKWFDYTIAIKTLRIFSLLCVAFIILQSILYYGAGIILHGIYIPLASAEGYSDYNFEFMYSILFRPTSFFFEPSHFCAYALVYFTYLLSANTEKYRRFQLAVMTLGVVMSTSGTGIVLIPITVLITAMLMLFKHNISTTRNSLLLGAIVAIVIIIALNVYINSDVGQTVLQRYIKSDGSLGTAVLGRLDSGAGELYKELPIFYKIIGTGFGNRPSTVYFSSLYSILYGDGLVGLILLLWIIISSYRKCGVFGKLLCVVYMVLMIGTGVFNFASIGLYFSFIHQDIYEPMPHIDKKYYSCKR</sequence>
<name>A0ABV2FUX1_9FIRM</name>
<accession>A0ABV2FUX1</accession>
<feature type="transmembrane region" description="Helical" evidence="1">
    <location>
        <begin position="342"/>
        <end position="362"/>
    </location>
</feature>
<evidence type="ECO:0008006" key="4">
    <source>
        <dbReference type="Google" id="ProtNLM"/>
    </source>
</evidence>
<gene>
    <name evidence="2" type="ORF">ABID13_001274</name>
</gene>
<keyword evidence="1" id="KW-1133">Transmembrane helix</keyword>
<dbReference type="RefSeq" id="WP_045092227.1">
    <property type="nucleotide sequence ID" value="NZ_JBBNHW010000004.1"/>
</dbReference>
<reference evidence="2 3" key="1">
    <citation type="submission" date="2024-06" db="EMBL/GenBank/DDBJ databases">
        <title>Genomic Encyclopedia of Type Strains, Phase IV (KMG-IV): sequencing the most valuable type-strain genomes for metagenomic binning, comparative biology and taxonomic classification.</title>
        <authorList>
            <person name="Goeker M."/>
        </authorList>
    </citation>
    <scope>NUCLEOTIDE SEQUENCE [LARGE SCALE GENOMIC DNA]</scope>
    <source>
        <strain evidence="2 3">DSM 19261</strain>
    </source>
</reference>
<keyword evidence="3" id="KW-1185">Reference proteome</keyword>
<feature type="transmembrane region" description="Helical" evidence="1">
    <location>
        <begin position="102"/>
        <end position="120"/>
    </location>
</feature>
<feature type="transmembrane region" description="Helical" evidence="1">
    <location>
        <begin position="263"/>
        <end position="281"/>
    </location>
</feature>
<proteinExistence type="predicted"/>
<dbReference type="EMBL" id="JBEPLZ010000004">
    <property type="protein sequence ID" value="MET3569647.1"/>
    <property type="molecule type" value="Genomic_DNA"/>
</dbReference>
<protein>
    <recommendedName>
        <fullName evidence="4">O-antigen ligase domain-containing protein</fullName>
    </recommendedName>
</protein>
<feature type="transmembrane region" description="Helical" evidence="1">
    <location>
        <begin position="188"/>
        <end position="208"/>
    </location>
</feature>
<keyword evidence="1" id="KW-0472">Membrane</keyword>
<keyword evidence="1" id="KW-0812">Transmembrane</keyword>
<feature type="transmembrane region" description="Helical" evidence="1">
    <location>
        <begin position="72"/>
        <end position="90"/>
    </location>
</feature>
<feature type="transmembrane region" description="Helical" evidence="1">
    <location>
        <begin position="132"/>
        <end position="150"/>
    </location>
</feature>
<dbReference type="Proteomes" id="UP001549200">
    <property type="component" value="Unassembled WGS sequence"/>
</dbReference>
<feature type="transmembrane region" description="Helical" evidence="1">
    <location>
        <begin position="220"/>
        <end position="251"/>
    </location>
</feature>
<feature type="transmembrane region" description="Helical" evidence="1">
    <location>
        <begin position="43"/>
        <end position="60"/>
    </location>
</feature>
<feature type="transmembrane region" description="Helical" evidence="1">
    <location>
        <begin position="21"/>
        <end position="37"/>
    </location>
</feature>
<organism evidence="2 3">
    <name type="scientific">Enterocloster citroniae</name>
    <dbReference type="NCBI Taxonomy" id="358743"/>
    <lineage>
        <taxon>Bacteria</taxon>
        <taxon>Bacillati</taxon>
        <taxon>Bacillota</taxon>
        <taxon>Clostridia</taxon>
        <taxon>Lachnospirales</taxon>
        <taxon>Lachnospiraceae</taxon>
        <taxon>Enterocloster</taxon>
    </lineage>
</organism>
<evidence type="ECO:0000313" key="2">
    <source>
        <dbReference type="EMBL" id="MET3569647.1"/>
    </source>
</evidence>
<evidence type="ECO:0000256" key="1">
    <source>
        <dbReference type="SAM" id="Phobius"/>
    </source>
</evidence>
<comment type="caution">
    <text evidence="2">The sequence shown here is derived from an EMBL/GenBank/DDBJ whole genome shotgun (WGS) entry which is preliminary data.</text>
</comment>
<evidence type="ECO:0000313" key="3">
    <source>
        <dbReference type="Proteomes" id="UP001549200"/>
    </source>
</evidence>